<feature type="compositionally biased region" description="Polar residues" evidence="1">
    <location>
        <begin position="1"/>
        <end position="15"/>
    </location>
</feature>
<protein>
    <submittedName>
        <fullName evidence="2">Uncharacterized protein</fullName>
    </submittedName>
</protein>
<proteinExistence type="predicted"/>
<accession>A0ABV0JHJ3</accession>
<name>A0ABV0JHJ3_9CYAN</name>
<feature type="region of interest" description="Disordered" evidence="1">
    <location>
        <begin position="1"/>
        <end position="22"/>
    </location>
</feature>
<comment type="caution">
    <text evidence="2">The sequence shown here is derived from an EMBL/GenBank/DDBJ whole genome shotgun (WGS) entry which is preliminary data.</text>
</comment>
<dbReference type="EMBL" id="JAMPKK010000001">
    <property type="protein sequence ID" value="MEP0862918.1"/>
    <property type="molecule type" value="Genomic_DNA"/>
</dbReference>
<evidence type="ECO:0000313" key="3">
    <source>
        <dbReference type="Proteomes" id="UP001442494"/>
    </source>
</evidence>
<evidence type="ECO:0000256" key="1">
    <source>
        <dbReference type="SAM" id="MobiDB-lite"/>
    </source>
</evidence>
<sequence>MLSSNHSSINASVGSWESGKESAGLERWLSKNFKIGDECAIAFGSHFCQKHRNSPQPGEWF</sequence>
<gene>
    <name evidence="2" type="ORF">NDI37_00285</name>
</gene>
<reference evidence="2 3" key="1">
    <citation type="submission" date="2022-04" db="EMBL/GenBank/DDBJ databases">
        <title>Positive selection, recombination, and allopatry shape intraspecific diversity of widespread and dominant cyanobacteria.</title>
        <authorList>
            <person name="Wei J."/>
            <person name="Shu W."/>
            <person name="Hu C."/>
        </authorList>
    </citation>
    <scope>NUCLEOTIDE SEQUENCE [LARGE SCALE GENOMIC DNA]</scope>
    <source>
        <strain evidence="2 3">GB2-A5</strain>
    </source>
</reference>
<dbReference type="Proteomes" id="UP001442494">
    <property type="component" value="Unassembled WGS sequence"/>
</dbReference>
<evidence type="ECO:0000313" key="2">
    <source>
        <dbReference type="EMBL" id="MEP0862918.1"/>
    </source>
</evidence>
<organism evidence="2 3">
    <name type="scientific">Funiculus sociatus GB2-A5</name>
    <dbReference type="NCBI Taxonomy" id="2933946"/>
    <lineage>
        <taxon>Bacteria</taxon>
        <taxon>Bacillati</taxon>
        <taxon>Cyanobacteriota</taxon>
        <taxon>Cyanophyceae</taxon>
        <taxon>Coleofasciculales</taxon>
        <taxon>Coleofasciculaceae</taxon>
        <taxon>Funiculus</taxon>
    </lineage>
</organism>
<dbReference type="RefSeq" id="WP_190424228.1">
    <property type="nucleotide sequence ID" value="NZ_JAMPKK010000001.1"/>
</dbReference>
<keyword evidence="3" id="KW-1185">Reference proteome</keyword>